<feature type="non-terminal residue" evidence="1">
    <location>
        <position position="1"/>
    </location>
</feature>
<dbReference type="AlphaFoldDB" id="A0A382M3Z5"/>
<protein>
    <submittedName>
        <fullName evidence="1">Uncharacterized protein</fullName>
    </submittedName>
</protein>
<proteinExistence type="predicted"/>
<dbReference type="InterPro" id="IPR015928">
    <property type="entry name" value="Aconitase/3IPM_dehydase_swvl"/>
</dbReference>
<dbReference type="SUPFAM" id="SSF52016">
    <property type="entry name" value="LeuD/IlvD-like"/>
    <property type="match status" value="1"/>
</dbReference>
<gene>
    <name evidence="1" type="ORF">METZ01_LOCUS294785</name>
</gene>
<dbReference type="Gene3D" id="3.20.19.10">
    <property type="entry name" value="Aconitase, domain 4"/>
    <property type="match status" value="1"/>
</dbReference>
<dbReference type="EMBL" id="UINC01090200">
    <property type="protein sequence ID" value="SVC41931.1"/>
    <property type="molecule type" value="Genomic_DNA"/>
</dbReference>
<name>A0A382M3Z5_9ZZZZ</name>
<sequence>VNGYNRKKLQLDGSEQITILEMNKIKPNKIMQCNIVGESNSTTLDLKCRIDTIKELDYYKAGGILHYVLNSIINKAS</sequence>
<reference evidence="1" key="1">
    <citation type="submission" date="2018-05" db="EMBL/GenBank/DDBJ databases">
        <authorList>
            <person name="Lanie J.A."/>
            <person name="Ng W.-L."/>
            <person name="Kazmierczak K.M."/>
            <person name="Andrzejewski T.M."/>
            <person name="Davidsen T.M."/>
            <person name="Wayne K.J."/>
            <person name="Tettelin H."/>
            <person name="Glass J.I."/>
            <person name="Rusch D."/>
            <person name="Podicherti R."/>
            <person name="Tsui H.-C.T."/>
            <person name="Winkler M.E."/>
        </authorList>
    </citation>
    <scope>NUCLEOTIDE SEQUENCE</scope>
</reference>
<organism evidence="1">
    <name type="scientific">marine metagenome</name>
    <dbReference type="NCBI Taxonomy" id="408172"/>
    <lineage>
        <taxon>unclassified sequences</taxon>
        <taxon>metagenomes</taxon>
        <taxon>ecological metagenomes</taxon>
    </lineage>
</organism>
<accession>A0A382M3Z5</accession>
<evidence type="ECO:0000313" key="1">
    <source>
        <dbReference type="EMBL" id="SVC41931.1"/>
    </source>
</evidence>